<dbReference type="PANTHER" id="PTHR47962">
    <property type="entry name" value="ATP-DEPENDENT HELICASE LHR-RELATED-RELATED"/>
    <property type="match status" value="1"/>
</dbReference>
<comment type="caution">
    <text evidence="2">The sequence shown here is derived from an EMBL/GenBank/DDBJ whole genome shotgun (WGS) entry which is preliminary data.</text>
</comment>
<dbReference type="GO" id="GO:0003677">
    <property type="term" value="F:DNA binding"/>
    <property type="evidence" value="ECO:0007669"/>
    <property type="project" value="TreeGrafter"/>
</dbReference>
<reference evidence="2" key="1">
    <citation type="submission" date="2018-10" db="EMBL/GenBank/DDBJ databases">
        <title>Iterative Subtractive Binning of Freshwater Chronoseries Metagenomes Recovers Nearly Complete Genomes from over Four Hundred Novel Species.</title>
        <authorList>
            <person name="Rodriguez-R L.M."/>
            <person name="Tsementzi D."/>
            <person name="Luo C."/>
            <person name="Konstantinidis K.T."/>
        </authorList>
    </citation>
    <scope>NUCLEOTIDE SEQUENCE</scope>
    <source>
        <strain evidence="2">WB7_6_001</strain>
    </source>
</reference>
<feature type="domain" description="Helicase C-terminal" evidence="1">
    <location>
        <begin position="20"/>
        <end position="182"/>
    </location>
</feature>
<dbReference type="PROSITE" id="PS51194">
    <property type="entry name" value="HELICASE_CTER"/>
    <property type="match status" value="1"/>
</dbReference>
<evidence type="ECO:0000313" key="2">
    <source>
        <dbReference type="EMBL" id="NBN88688.1"/>
    </source>
</evidence>
<gene>
    <name evidence="2" type="ORF">EBV32_06335</name>
</gene>
<dbReference type="SMART" id="SM00490">
    <property type="entry name" value="HELICc"/>
    <property type="match status" value="1"/>
</dbReference>
<evidence type="ECO:0000313" key="3">
    <source>
        <dbReference type="Proteomes" id="UP000713222"/>
    </source>
</evidence>
<dbReference type="SUPFAM" id="SSF52540">
    <property type="entry name" value="P-loop containing nucleoside triphosphate hydrolases"/>
    <property type="match status" value="1"/>
</dbReference>
<dbReference type="GO" id="GO:0016887">
    <property type="term" value="F:ATP hydrolysis activity"/>
    <property type="evidence" value="ECO:0007669"/>
    <property type="project" value="TreeGrafter"/>
</dbReference>
<dbReference type="EMBL" id="RGET01000236">
    <property type="protein sequence ID" value="NBN88688.1"/>
    <property type="molecule type" value="Genomic_DNA"/>
</dbReference>
<dbReference type="InterPro" id="IPR027417">
    <property type="entry name" value="P-loop_NTPase"/>
</dbReference>
<organism evidence="2 3">
    <name type="scientific">Candidatus Fonsibacter lacus</name>
    <dbReference type="NCBI Taxonomy" id="2576439"/>
    <lineage>
        <taxon>Bacteria</taxon>
        <taxon>Pseudomonadati</taxon>
        <taxon>Pseudomonadota</taxon>
        <taxon>Alphaproteobacteria</taxon>
        <taxon>Candidatus Pelagibacterales</taxon>
        <taxon>Candidatus Pelagibacterales incertae sedis</taxon>
        <taxon>Candidatus Fonsibacter</taxon>
    </lineage>
</organism>
<dbReference type="Pfam" id="PF00271">
    <property type="entry name" value="Helicase_C"/>
    <property type="match status" value="1"/>
</dbReference>
<proteinExistence type="predicted"/>
<dbReference type="PANTHER" id="PTHR47962:SF7">
    <property type="entry name" value="MITOCHONDRIAL ATP-DEPENDENT HELICASE IRC3-RELATED"/>
    <property type="match status" value="1"/>
</dbReference>
<dbReference type="Proteomes" id="UP000713222">
    <property type="component" value="Unassembled WGS sequence"/>
</dbReference>
<evidence type="ECO:0000259" key="1">
    <source>
        <dbReference type="PROSITE" id="PS51194"/>
    </source>
</evidence>
<protein>
    <recommendedName>
        <fullName evidence="1">Helicase C-terminal domain-containing protein</fullName>
    </recommendedName>
</protein>
<name>A0A964UZK8_9PROT</name>
<dbReference type="AlphaFoldDB" id="A0A964UZK8"/>
<dbReference type="Gene3D" id="3.40.50.300">
    <property type="entry name" value="P-loop containing nucleotide triphosphate hydrolases"/>
    <property type="match status" value="1"/>
</dbReference>
<sequence length="282" mass="30455">MLAPPGISLQGLRRRMGDYDMRQAAEMLSSGQAMGSPLSHYRQHLDGQTAIAFCCSVAHAEAVAQLFNDNGVPAASIDGTMDAGTRRRLLEQLGTGALKVLTSCSLIGEGVDVPSVAGCILLRPTQSLALHLQMIGRCLRPAPGKAHAVVLDHVGNTLRHGLPTDEREWSLEGVSNRQREAAPSVRVCPACFAAMPSGTPQCPECGHQFVPERRELTHVEGELQEVAARQARRAEQSSAQSFEDLVRIGHRRGMSNPRGWARHVMAAREAKRPRSGPVRVVA</sequence>
<accession>A0A964UZK8</accession>
<dbReference type="InterPro" id="IPR001650">
    <property type="entry name" value="Helicase_C-like"/>
</dbReference>
<dbReference type="InterPro" id="IPR052511">
    <property type="entry name" value="ATP-dep_Helicase"/>
</dbReference>